<dbReference type="GO" id="GO:0030983">
    <property type="term" value="F:mismatched DNA binding"/>
    <property type="evidence" value="ECO:0007669"/>
    <property type="project" value="InterPro"/>
</dbReference>
<dbReference type="SMART" id="SM00533">
    <property type="entry name" value="MUTSd"/>
    <property type="match status" value="1"/>
</dbReference>
<dbReference type="GO" id="GO:0006298">
    <property type="term" value="P:mismatch repair"/>
    <property type="evidence" value="ECO:0007669"/>
    <property type="project" value="InterPro"/>
</dbReference>
<protein>
    <recommendedName>
        <fullName evidence="7">DNA mismatch repair proteins mutS family domain-containing protein</fullName>
    </recommendedName>
</protein>
<dbReference type="GO" id="GO:0007131">
    <property type="term" value="P:reciprocal meiotic recombination"/>
    <property type="evidence" value="ECO:0007669"/>
    <property type="project" value="TreeGrafter"/>
</dbReference>
<dbReference type="PANTHER" id="PTHR11361">
    <property type="entry name" value="DNA MISMATCH REPAIR PROTEIN MUTS FAMILY MEMBER"/>
    <property type="match status" value="1"/>
</dbReference>
<dbReference type="SUPFAM" id="SSF52540">
    <property type="entry name" value="P-loop containing nucleoside triphosphate hydrolases"/>
    <property type="match status" value="1"/>
</dbReference>
<name>A0A7R9K2R2_TIMGE</name>
<dbReference type="SMART" id="SM00534">
    <property type="entry name" value="MUTSac"/>
    <property type="match status" value="1"/>
</dbReference>
<sequence>MDCHPRYTIITATINSFVDLQQRAYKPALVRKLPVEKHWANALISGTRGALKFCAPYEDFVNWDENLAVCNELRNPETLADVKNINDSASSDEEREKTGTSEKPIPTSTQAMDHTEELRWFFAGQHNVNPSIFQALNKLEELSPNQTMCEGRGHARGEVGLAAIDTRHPHLILCQISDSQSYINTLTKINVFNPVELILPNTFCEGSQPTKLYTLLRDTYTSISLTTVHRRHFNETIGLQQIKHKKSIKPNHVYSDVATASRLELVRSLQGSGSQKSLLGILNHCSTAGGTRLLRANILQPPCLPEIIRNRLDSVQEMVDHPEMFAALQLMLSKFTNVEQLLCLCMHIPQQDNTRVAEFQLKYILLLKNILELLPGLNTVLKDAHSNCLRSAREDSCLEMIAHNICALGGEYVSYCYSRQDLCSKMIAHNICALGSEYISYSRQDLCSKMIAHNICALGDYYYDLFQALSDSRFAKILERILQTLNNDARHEKNFTASHMQRNFAVQRSRNNYTFTTQELVILDQRGKEILQEVQSISSVVIFGLLTDIRGQIGCLYKLTENILQLDMLVSFAHVSSINNYTRPQFSTELDVKQARHPILDFISHTTPKSNDAFASSSYNFHIITGPNMSGKSIYMRQIAMLQIMAQCFKESKSLPSKGHRESKSLPFQGLKESSSLPSKGHQESKSLPFKGHQESKSLPFKGHQESKSLPFKGHQESKILPSQGHQESKSLPSKDLQESKSLLSKGHQECNRLSSKGCQESMSLPSKGCQESNSLQFKTLQESKSLPSKGRQESKSLLFQSLQESKSLSPKGLQESKRIGCYVPAESAKFRITDHIFSRIGFDDNIESNASTFVLEVREMHYIKQALTPTSLVIMDELCRGTSVEDGTALTWALCEELLHTTAFFFLATHFLFVTKLQDLYYNVINHHFEVKEEETEKGRGRLVYTHCLKPGVTQVAHYGLRLAENLAMPASIVESARTVVEEILQHRKPEPRIDDNGVNEQYVYELCTQLLSATEVEGGLTVEMCRQIKERFQQNNAIASKQNGAISKPENRETSLNLLEPITIMHVDQSVTVELTDMEEDLVEENRDIDRILEEQECSVFVANFDN</sequence>
<dbReference type="GO" id="GO:0140664">
    <property type="term" value="F:ATP-dependent DNA damage sensor activity"/>
    <property type="evidence" value="ECO:0007669"/>
    <property type="project" value="InterPro"/>
</dbReference>
<dbReference type="PANTHER" id="PTHR11361:SF21">
    <property type="entry name" value="MUTS PROTEIN HOMOLOG 4"/>
    <property type="match status" value="1"/>
</dbReference>
<dbReference type="SUPFAM" id="SSF48334">
    <property type="entry name" value="DNA repair protein MutS, domain III"/>
    <property type="match status" value="1"/>
</dbReference>
<dbReference type="GO" id="GO:0005634">
    <property type="term" value="C:nucleus"/>
    <property type="evidence" value="ECO:0007669"/>
    <property type="project" value="TreeGrafter"/>
</dbReference>
<dbReference type="Gene3D" id="3.40.50.300">
    <property type="entry name" value="P-loop containing nucleotide triphosphate hydrolases"/>
    <property type="match status" value="2"/>
</dbReference>
<proteinExistence type="inferred from homology"/>
<dbReference type="InterPro" id="IPR000432">
    <property type="entry name" value="DNA_mismatch_repair_MutS_C"/>
</dbReference>
<dbReference type="InterPro" id="IPR027417">
    <property type="entry name" value="P-loop_NTPase"/>
</dbReference>
<organism evidence="8">
    <name type="scientific">Timema genevievae</name>
    <name type="common">Walking stick</name>
    <dbReference type="NCBI Taxonomy" id="629358"/>
    <lineage>
        <taxon>Eukaryota</taxon>
        <taxon>Metazoa</taxon>
        <taxon>Ecdysozoa</taxon>
        <taxon>Arthropoda</taxon>
        <taxon>Hexapoda</taxon>
        <taxon>Insecta</taxon>
        <taxon>Pterygota</taxon>
        <taxon>Neoptera</taxon>
        <taxon>Polyneoptera</taxon>
        <taxon>Phasmatodea</taxon>
        <taxon>Timematodea</taxon>
        <taxon>Timematoidea</taxon>
        <taxon>Timematidae</taxon>
        <taxon>Timema</taxon>
    </lineage>
</organism>
<dbReference type="Gene3D" id="1.10.1420.10">
    <property type="match status" value="1"/>
</dbReference>
<evidence type="ECO:0000256" key="3">
    <source>
        <dbReference type="ARBA" id="ARBA00022840"/>
    </source>
</evidence>
<evidence type="ECO:0000259" key="7">
    <source>
        <dbReference type="PROSITE" id="PS00486"/>
    </source>
</evidence>
<dbReference type="Pfam" id="PF00488">
    <property type="entry name" value="MutS_V"/>
    <property type="match status" value="2"/>
</dbReference>
<dbReference type="InterPro" id="IPR036187">
    <property type="entry name" value="DNA_mismatch_repair_MutS_sf"/>
</dbReference>
<reference evidence="8" key="1">
    <citation type="submission" date="2020-11" db="EMBL/GenBank/DDBJ databases">
        <authorList>
            <person name="Tran Van P."/>
        </authorList>
    </citation>
    <scope>NUCLEOTIDE SEQUENCE</scope>
</reference>
<dbReference type="PROSITE" id="PS00486">
    <property type="entry name" value="DNA_MISMATCH_REPAIR_2"/>
    <property type="match status" value="1"/>
</dbReference>
<evidence type="ECO:0000313" key="8">
    <source>
        <dbReference type="EMBL" id="CAD7597932.1"/>
    </source>
</evidence>
<feature type="region of interest" description="Disordered" evidence="6">
    <location>
        <begin position="721"/>
        <end position="749"/>
    </location>
</feature>
<dbReference type="InterPro" id="IPR045076">
    <property type="entry name" value="MutS"/>
</dbReference>
<dbReference type="InterPro" id="IPR007696">
    <property type="entry name" value="DNA_mismatch_repair_MutS_core"/>
</dbReference>
<gene>
    <name evidence="8" type="ORF">TGEB3V08_LOCUS6918</name>
</gene>
<evidence type="ECO:0000256" key="2">
    <source>
        <dbReference type="ARBA" id="ARBA00022741"/>
    </source>
</evidence>
<dbReference type="Pfam" id="PF05192">
    <property type="entry name" value="MutS_III"/>
    <property type="match status" value="1"/>
</dbReference>
<keyword evidence="2" id="KW-0547">Nucleotide-binding</keyword>
<evidence type="ECO:0000256" key="6">
    <source>
        <dbReference type="SAM" id="MobiDB-lite"/>
    </source>
</evidence>
<accession>A0A7R9K2R2</accession>
<evidence type="ECO:0000256" key="4">
    <source>
        <dbReference type="ARBA" id="ARBA00023125"/>
    </source>
</evidence>
<evidence type="ECO:0000256" key="5">
    <source>
        <dbReference type="ARBA" id="ARBA00023254"/>
    </source>
</evidence>
<feature type="region of interest" description="Disordered" evidence="6">
    <location>
        <begin position="81"/>
        <end position="109"/>
    </location>
</feature>
<keyword evidence="3" id="KW-0067">ATP-binding</keyword>
<evidence type="ECO:0000256" key="1">
    <source>
        <dbReference type="ARBA" id="ARBA00006271"/>
    </source>
</evidence>
<dbReference type="EMBL" id="OE841947">
    <property type="protein sequence ID" value="CAD7597932.1"/>
    <property type="molecule type" value="Genomic_DNA"/>
</dbReference>
<comment type="similarity">
    <text evidence="1">Belongs to the DNA mismatch repair MutS family.</text>
</comment>
<feature type="domain" description="DNA mismatch repair proteins mutS family" evidence="7">
    <location>
        <begin position="872"/>
        <end position="888"/>
    </location>
</feature>
<dbReference type="GO" id="GO:0005524">
    <property type="term" value="F:ATP binding"/>
    <property type="evidence" value="ECO:0007669"/>
    <property type="project" value="UniProtKB-KW"/>
</dbReference>
<dbReference type="AlphaFoldDB" id="A0A7R9K2R2"/>
<keyword evidence="4" id="KW-0238">DNA-binding</keyword>
<feature type="region of interest" description="Disordered" evidence="6">
    <location>
        <begin position="653"/>
        <end position="709"/>
    </location>
</feature>
<keyword evidence="5" id="KW-0469">Meiosis</keyword>